<dbReference type="InterPro" id="IPR000688">
    <property type="entry name" value="HypA/HybF"/>
</dbReference>
<feature type="binding site" evidence="5">
    <location>
        <position position="70"/>
    </location>
    <ligand>
        <name>Zn(2+)</name>
        <dbReference type="ChEBI" id="CHEBI:29105"/>
    </ligand>
</feature>
<comment type="function">
    <text evidence="5">Involved in the maturation of [NiFe] hydrogenases. Required for nickel insertion into the metal center of the hydrogenase.</text>
</comment>
<reference evidence="7" key="1">
    <citation type="submission" date="2016-10" db="EMBL/GenBank/DDBJ databases">
        <authorList>
            <person name="Varghese N."/>
            <person name="Submissions S."/>
        </authorList>
    </citation>
    <scope>NUCLEOTIDE SEQUENCE [LARGE SCALE GENOMIC DNA]</scope>
    <source>
        <strain evidence="7">DSM 44232</strain>
    </source>
</reference>
<dbReference type="PIRSF" id="PIRSF004761">
    <property type="entry name" value="Hydrgn_mat_HypA"/>
    <property type="match status" value="1"/>
</dbReference>
<feature type="binding site" evidence="5">
    <location>
        <position position="86"/>
    </location>
    <ligand>
        <name>Zn(2+)</name>
        <dbReference type="ChEBI" id="CHEBI:29105"/>
    </ligand>
</feature>
<feature type="binding site" evidence="5">
    <location>
        <position position="73"/>
    </location>
    <ligand>
        <name>Zn(2+)</name>
        <dbReference type="ChEBI" id="CHEBI:29105"/>
    </ligand>
</feature>
<dbReference type="InterPro" id="IPR020538">
    <property type="entry name" value="Hydgase_Ni_incorp_HypA/HybF_CS"/>
</dbReference>
<organism evidence="6 7">
    <name type="scientific">Lentzea waywayandensis</name>
    <dbReference type="NCBI Taxonomy" id="84724"/>
    <lineage>
        <taxon>Bacteria</taxon>
        <taxon>Bacillati</taxon>
        <taxon>Actinomycetota</taxon>
        <taxon>Actinomycetes</taxon>
        <taxon>Pseudonocardiales</taxon>
        <taxon>Pseudonocardiaceae</taxon>
        <taxon>Lentzea</taxon>
    </lineage>
</organism>
<feature type="binding site" evidence="5">
    <location>
        <position position="2"/>
    </location>
    <ligand>
        <name>Ni(2+)</name>
        <dbReference type="ChEBI" id="CHEBI:49786"/>
    </ligand>
</feature>
<evidence type="ECO:0000256" key="5">
    <source>
        <dbReference type="HAMAP-Rule" id="MF_00213"/>
    </source>
</evidence>
<gene>
    <name evidence="5" type="primary">hypA</name>
    <name evidence="6" type="ORF">SAMN04488564_102117</name>
</gene>
<feature type="binding site" evidence="5">
    <location>
        <position position="89"/>
    </location>
    <ligand>
        <name>Zn(2+)</name>
        <dbReference type="ChEBI" id="CHEBI:29105"/>
    </ligand>
</feature>
<evidence type="ECO:0000313" key="6">
    <source>
        <dbReference type="EMBL" id="SFR02464.1"/>
    </source>
</evidence>
<evidence type="ECO:0000256" key="1">
    <source>
        <dbReference type="ARBA" id="ARBA00010748"/>
    </source>
</evidence>
<dbReference type="STRING" id="84724.SAMN04488564_102117"/>
<sequence>MHELAVTQAIIDAITEKTGEARICSVRLEIGVLSGVLVDAVRFCFDLVAEGTPVEGAVLVVDEPPGRVRCRDCDEVFGADHLILLCPACGSAHAEVLSGRELLIKSVEVSPACAPPAGAPG</sequence>
<dbReference type="OrthoDB" id="288014at2"/>
<evidence type="ECO:0000256" key="3">
    <source>
        <dbReference type="ARBA" id="ARBA00022723"/>
    </source>
</evidence>
<keyword evidence="2 5" id="KW-0533">Nickel</keyword>
<dbReference type="GO" id="GO:0008270">
    <property type="term" value="F:zinc ion binding"/>
    <property type="evidence" value="ECO:0007669"/>
    <property type="project" value="UniProtKB-UniRule"/>
</dbReference>
<dbReference type="GO" id="GO:0051604">
    <property type="term" value="P:protein maturation"/>
    <property type="evidence" value="ECO:0007669"/>
    <property type="project" value="InterPro"/>
</dbReference>
<dbReference type="HAMAP" id="MF_00213">
    <property type="entry name" value="HypA_HybF"/>
    <property type="match status" value="1"/>
</dbReference>
<dbReference type="Pfam" id="PF01155">
    <property type="entry name" value="HypA"/>
    <property type="match status" value="1"/>
</dbReference>
<evidence type="ECO:0000313" key="7">
    <source>
        <dbReference type="Proteomes" id="UP000198583"/>
    </source>
</evidence>
<keyword evidence="4 5" id="KW-0862">Zinc</keyword>
<keyword evidence="3 5" id="KW-0479">Metal-binding</keyword>
<protein>
    <recommendedName>
        <fullName evidence="5">Hydrogenase maturation factor HypA</fullName>
    </recommendedName>
</protein>
<dbReference type="PANTHER" id="PTHR34535:SF3">
    <property type="entry name" value="HYDROGENASE MATURATION FACTOR HYPA"/>
    <property type="match status" value="1"/>
</dbReference>
<proteinExistence type="inferred from homology"/>
<dbReference type="RefSeq" id="WP_093588712.1">
    <property type="nucleotide sequence ID" value="NZ_FOYL01000002.1"/>
</dbReference>
<comment type="similarity">
    <text evidence="1 5">Belongs to the HypA/HybF family.</text>
</comment>
<dbReference type="Gene3D" id="3.30.2320.80">
    <property type="match status" value="1"/>
</dbReference>
<dbReference type="PROSITE" id="PS01249">
    <property type="entry name" value="HYPA"/>
    <property type="match status" value="1"/>
</dbReference>
<evidence type="ECO:0000256" key="4">
    <source>
        <dbReference type="ARBA" id="ARBA00022833"/>
    </source>
</evidence>
<keyword evidence="7" id="KW-1185">Reference proteome</keyword>
<dbReference type="PANTHER" id="PTHR34535">
    <property type="entry name" value="HYDROGENASE MATURATION FACTOR HYPA"/>
    <property type="match status" value="1"/>
</dbReference>
<dbReference type="EMBL" id="FOYL01000002">
    <property type="protein sequence ID" value="SFR02464.1"/>
    <property type="molecule type" value="Genomic_DNA"/>
</dbReference>
<accession>A0A1I6DAJ9</accession>
<name>A0A1I6DAJ9_9PSEU</name>
<dbReference type="GO" id="GO:0016151">
    <property type="term" value="F:nickel cation binding"/>
    <property type="evidence" value="ECO:0007669"/>
    <property type="project" value="UniProtKB-UniRule"/>
</dbReference>
<dbReference type="Proteomes" id="UP000198583">
    <property type="component" value="Unassembled WGS sequence"/>
</dbReference>
<dbReference type="AlphaFoldDB" id="A0A1I6DAJ9"/>
<evidence type="ECO:0000256" key="2">
    <source>
        <dbReference type="ARBA" id="ARBA00022596"/>
    </source>
</evidence>